<dbReference type="Gene3D" id="3.40.50.2000">
    <property type="entry name" value="Glycogen Phosphorylase B"/>
    <property type="match status" value="2"/>
</dbReference>
<dbReference type="RefSeq" id="WP_160823431.1">
    <property type="nucleotide sequence ID" value="NZ_JBHSXE010000001.1"/>
</dbReference>
<name>A0ABW2CT99_9ACTN</name>
<keyword evidence="6" id="KW-1185">Reference proteome</keyword>
<keyword evidence="2 5" id="KW-0808">Transferase</keyword>
<dbReference type="Proteomes" id="UP001596380">
    <property type="component" value="Unassembled WGS sequence"/>
</dbReference>
<comment type="caution">
    <text evidence="5">The sequence shown here is derived from an EMBL/GenBank/DDBJ whole genome shotgun (WGS) entry which is preliminary data.</text>
</comment>
<proteinExistence type="predicted"/>
<feature type="domain" description="Glycosyl transferase family 1" evidence="3">
    <location>
        <begin position="174"/>
        <end position="334"/>
    </location>
</feature>
<evidence type="ECO:0000313" key="5">
    <source>
        <dbReference type="EMBL" id="MFC6885049.1"/>
    </source>
</evidence>
<evidence type="ECO:0000256" key="1">
    <source>
        <dbReference type="ARBA" id="ARBA00022676"/>
    </source>
</evidence>
<dbReference type="EC" id="2.4.-.-" evidence="5"/>
<protein>
    <submittedName>
        <fullName evidence="5">Glycosyltransferase family 4 protein</fullName>
        <ecNumber evidence="5">2.4.-.-</ecNumber>
    </submittedName>
</protein>
<feature type="domain" description="Glycosyltransferase subfamily 4-like N-terminal" evidence="4">
    <location>
        <begin position="77"/>
        <end position="165"/>
    </location>
</feature>
<organism evidence="5 6">
    <name type="scientific">Actinomadura yumaensis</name>
    <dbReference type="NCBI Taxonomy" id="111807"/>
    <lineage>
        <taxon>Bacteria</taxon>
        <taxon>Bacillati</taxon>
        <taxon>Actinomycetota</taxon>
        <taxon>Actinomycetes</taxon>
        <taxon>Streptosporangiales</taxon>
        <taxon>Thermomonosporaceae</taxon>
        <taxon>Actinomadura</taxon>
    </lineage>
</organism>
<evidence type="ECO:0000256" key="2">
    <source>
        <dbReference type="ARBA" id="ARBA00022679"/>
    </source>
</evidence>
<dbReference type="PANTHER" id="PTHR12526:SF510">
    <property type="entry name" value="D-INOSITOL 3-PHOSPHATE GLYCOSYLTRANSFERASE"/>
    <property type="match status" value="1"/>
</dbReference>
<accession>A0ABW2CT99</accession>
<dbReference type="InterPro" id="IPR028098">
    <property type="entry name" value="Glyco_trans_4-like_N"/>
</dbReference>
<dbReference type="EMBL" id="JBHSXS010000033">
    <property type="protein sequence ID" value="MFC6885049.1"/>
    <property type="molecule type" value="Genomic_DNA"/>
</dbReference>
<dbReference type="Pfam" id="PF13439">
    <property type="entry name" value="Glyco_transf_4"/>
    <property type="match status" value="1"/>
</dbReference>
<sequence length="363" mass="37528">MSSRCDVAVVLPGDADDPTAPSGGNVYGRRVCEGLEAAGRTVRRVAVAGTWPRPDASARSGLGAALDALPAGTAVLLDGLVACGVPGVVAERARRLRQVVLVHLPLSDETGLDPRVAAELNALEGETLRAAHAVVATSAWAAERLRELHGPAVRDVHVVEPGVDAAPEGSGRAPSLLCVASLTPRKGQDLLVEALYRVADLDWTCRLVGPAGRDPAYAERVRDLIAARGLRGRIGVAGPLTGEPLAAAYATAGLLVLPSRAETYGMVVTEALARGIPVVATEVGGVPGALGSAPDGTVPGVLVPPDDADALADALRRWLTDERLRISLRASARARRTTLTGWDETSQRLAAVLHGVQENGGPR</sequence>
<dbReference type="PANTHER" id="PTHR12526">
    <property type="entry name" value="GLYCOSYLTRANSFERASE"/>
    <property type="match status" value="1"/>
</dbReference>
<dbReference type="CDD" id="cd03801">
    <property type="entry name" value="GT4_PimA-like"/>
    <property type="match status" value="1"/>
</dbReference>
<gene>
    <name evidence="5" type="ORF">ACFQKB_35210</name>
</gene>
<dbReference type="Pfam" id="PF00534">
    <property type="entry name" value="Glycos_transf_1"/>
    <property type="match status" value="1"/>
</dbReference>
<keyword evidence="1 5" id="KW-0328">Glycosyltransferase</keyword>
<dbReference type="InterPro" id="IPR001296">
    <property type="entry name" value="Glyco_trans_1"/>
</dbReference>
<reference evidence="6" key="1">
    <citation type="journal article" date="2019" name="Int. J. Syst. Evol. Microbiol.">
        <title>The Global Catalogue of Microorganisms (GCM) 10K type strain sequencing project: providing services to taxonomists for standard genome sequencing and annotation.</title>
        <authorList>
            <consortium name="The Broad Institute Genomics Platform"/>
            <consortium name="The Broad Institute Genome Sequencing Center for Infectious Disease"/>
            <person name="Wu L."/>
            <person name="Ma J."/>
        </authorList>
    </citation>
    <scope>NUCLEOTIDE SEQUENCE [LARGE SCALE GENOMIC DNA]</scope>
    <source>
        <strain evidence="6">JCM 3369</strain>
    </source>
</reference>
<dbReference type="SUPFAM" id="SSF53756">
    <property type="entry name" value="UDP-Glycosyltransferase/glycogen phosphorylase"/>
    <property type="match status" value="1"/>
</dbReference>
<evidence type="ECO:0000259" key="3">
    <source>
        <dbReference type="Pfam" id="PF00534"/>
    </source>
</evidence>
<dbReference type="GO" id="GO:0016757">
    <property type="term" value="F:glycosyltransferase activity"/>
    <property type="evidence" value="ECO:0007669"/>
    <property type="project" value="UniProtKB-KW"/>
</dbReference>
<evidence type="ECO:0000313" key="6">
    <source>
        <dbReference type="Proteomes" id="UP001596380"/>
    </source>
</evidence>
<evidence type="ECO:0000259" key="4">
    <source>
        <dbReference type="Pfam" id="PF13439"/>
    </source>
</evidence>